<evidence type="ECO:0000256" key="5">
    <source>
        <dbReference type="ARBA" id="ARBA00023136"/>
    </source>
</evidence>
<accession>A0A1G6I0F6</accession>
<name>A0A1G6I0F6_9BACT</name>
<keyword evidence="4 6" id="KW-1133">Transmembrane helix</keyword>
<feature type="transmembrane region" description="Helical" evidence="6">
    <location>
        <begin position="45"/>
        <end position="67"/>
    </location>
</feature>
<evidence type="ECO:0000313" key="7">
    <source>
        <dbReference type="EMBL" id="SDB99555.1"/>
    </source>
</evidence>
<dbReference type="PANTHER" id="PTHR38825">
    <property type="entry name" value="LYSINE EXPORTER PROTEIN (LYSE/YGGA)"/>
    <property type="match status" value="1"/>
</dbReference>
<proteinExistence type="predicted"/>
<evidence type="ECO:0000256" key="2">
    <source>
        <dbReference type="ARBA" id="ARBA00022475"/>
    </source>
</evidence>
<evidence type="ECO:0000256" key="3">
    <source>
        <dbReference type="ARBA" id="ARBA00022692"/>
    </source>
</evidence>
<feature type="transmembrane region" description="Helical" evidence="6">
    <location>
        <begin position="79"/>
        <end position="96"/>
    </location>
</feature>
<dbReference type="PANTHER" id="PTHR38825:SF2">
    <property type="entry name" value="LYSINE TRANSPORTER LYSE"/>
    <property type="match status" value="1"/>
</dbReference>
<feature type="transmembrane region" description="Helical" evidence="6">
    <location>
        <begin position="153"/>
        <end position="173"/>
    </location>
</feature>
<gene>
    <name evidence="7" type="ORF">SAMN05660835_00169</name>
</gene>
<evidence type="ECO:0000256" key="6">
    <source>
        <dbReference type="SAM" id="Phobius"/>
    </source>
</evidence>
<feature type="transmembrane region" description="Helical" evidence="6">
    <location>
        <begin position="6"/>
        <end position="33"/>
    </location>
</feature>
<dbReference type="RefSeq" id="WP_092127495.1">
    <property type="nucleotide sequence ID" value="NZ_FMYU01000001.1"/>
</dbReference>
<feature type="transmembrane region" description="Helical" evidence="6">
    <location>
        <begin position="193"/>
        <end position="210"/>
    </location>
</feature>
<evidence type="ECO:0000313" key="8">
    <source>
        <dbReference type="Proteomes" id="UP000199411"/>
    </source>
</evidence>
<reference evidence="8" key="1">
    <citation type="submission" date="2016-10" db="EMBL/GenBank/DDBJ databases">
        <authorList>
            <person name="Varghese N."/>
            <person name="Submissions S."/>
        </authorList>
    </citation>
    <scope>NUCLEOTIDE SEQUENCE [LARGE SCALE GENOMIC DNA]</scope>
    <source>
        <strain evidence="8">DSM 8415</strain>
    </source>
</reference>
<evidence type="ECO:0000256" key="1">
    <source>
        <dbReference type="ARBA" id="ARBA00004651"/>
    </source>
</evidence>
<dbReference type="AlphaFoldDB" id="A0A1G6I0F6"/>
<sequence>MILFYEHLIIIIVFAFLVGFLIAMPIGAVQIEVAKRAINGNLKSAYMVALGSVCSDVIYGLLASFSITSFLDDEKVKAALLFGSGVLLAVLSIMAFRDVIKKNISLPKLEHKTHHMSIITGFTMSFTNPLMIVFWIVYVQFAYDIGIIPYYNTIYLFAFVLFSGVGLLSYLLLIAKILNHVRKSFNESLVDKINIILGFVLAGFSIYFLIRSFQLFKSVM</sequence>
<protein>
    <submittedName>
        <fullName evidence="7">Threonine/homoserine/homoserine lactone efflux protein</fullName>
    </submittedName>
</protein>
<dbReference type="GO" id="GO:0006865">
    <property type="term" value="P:amino acid transport"/>
    <property type="evidence" value="ECO:0007669"/>
    <property type="project" value="InterPro"/>
</dbReference>
<dbReference type="Pfam" id="PF01810">
    <property type="entry name" value="LysE"/>
    <property type="match status" value="1"/>
</dbReference>
<comment type="subcellular location">
    <subcellularLocation>
        <location evidence="1">Cell membrane</location>
        <topology evidence="1">Multi-pass membrane protein</topology>
    </subcellularLocation>
</comment>
<dbReference type="Proteomes" id="UP000199411">
    <property type="component" value="Unassembled WGS sequence"/>
</dbReference>
<feature type="transmembrane region" description="Helical" evidence="6">
    <location>
        <begin position="117"/>
        <end position="141"/>
    </location>
</feature>
<dbReference type="InterPro" id="IPR001123">
    <property type="entry name" value="LeuE-type"/>
</dbReference>
<evidence type="ECO:0000256" key="4">
    <source>
        <dbReference type="ARBA" id="ARBA00022989"/>
    </source>
</evidence>
<organism evidence="7 8">
    <name type="scientific">Desulfurella multipotens</name>
    <dbReference type="NCBI Taxonomy" id="79269"/>
    <lineage>
        <taxon>Bacteria</taxon>
        <taxon>Pseudomonadati</taxon>
        <taxon>Campylobacterota</taxon>
        <taxon>Desulfurellia</taxon>
        <taxon>Desulfurellales</taxon>
        <taxon>Desulfurellaceae</taxon>
        <taxon>Desulfurella</taxon>
    </lineage>
</organism>
<keyword evidence="2" id="KW-1003">Cell membrane</keyword>
<keyword evidence="3 6" id="KW-0812">Transmembrane</keyword>
<keyword evidence="5 6" id="KW-0472">Membrane</keyword>
<dbReference type="GO" id="GO:0005886">
    <property type="term" value="C:plasma membrane"/>
    <property type="evidence" value="ECO:0007669"/>
    <property type="project" value="UniProtKB-SubCell"/>
</dbReference>
<keyword evidence="8" id="KW-1185">Reference proteome</keyword>
<dbReference type="EMBL" id="FMYU01000001">
    <property type="protein sequence ID" value="SDB99555.1"/>
    <property type="molecule type" value="Genomic_DNA"/>
</dbReference>
<dbReference type="OrthoDB" id="7874789at2"/>